<feature type="region of interest" description="Disordered" evidence="2">
    <location>
        <begin position="74"/>
        <end position="131"/>
    </location>
</feature>
<evidence type="ECO:0000313" key="4">
    <source>
        <dbReference type="Proteomes" id="UP001172684"/>
    </source>
</evidence>
<keyword evidence="4" id="KW-1185">Reference proteome</keyword>
<dbReference type="EMBL" id="JAPDRL010000061">
    <property type="protein sequence ID" value="KAJ9660965.1"/>
    <property type="molecule type" value="Genomic_DNA"/>
</dbReference>
<dbReference type="Proteomes" id="UP001172684">
    <property type="component" value="Unassembled WGS sequence"/>
</dbReference>
<name>A0ABQ9NL22_9PEZI</name>
<reference evidence="3" key="1">
    <citation type="submission" date="2022-10" db="EMBL/GenBank/DDBJ databases">
        <title>Culturing micro-colonial fungi from biological soil crusts in the Mojave desert and describing Neophaeococcomyces mojavensis, and introducing the new genera and species Taxawa tesnikishii.</title>
        <authorList>
            <person name="Kurbessoian T."/>
            <person name="Stajich J.E."/>
        </authorList>
    </citation>
    <scope>NUCLEOTIDE SEQUENCE</scope>
    <source>
        <strain evidence="3">TK_1</strain>
    </source>
</reference>
<gene>
    <name evidence="3" type="ORF">H2201_006693</name>
</gene>
<protein>
    <recommendedName>
        <fullName evidence="5">IBR domain-containing protein</fullName>
    </recommendedName>
</protein>
<keyword evidence="1" id="KW-0175">Coiled coil</keyword>
<evidence type="ECO:0000313" key="3">
    <source>
        <dbReference type="EMBL" id="KAJ9660965.1"/>
    </source>
</evidence>
<accession>A0ABQ9NL22</accession>
<feature type="compositionally biased region" description="Basic and acidic residues" evidence="2">
    <location>
        <begin position="298"/>
        <end position="313"/>
    </location>
</feature>
<proteinExistence type="predicted"/>
<feature type="region of interest" description="Disordered" evidence="2">
    <location>
        <begin position="533"/>
        <end position="558"/>
    </location>
</feature>
<sequence>MPSLDGGPADISSAKLIFDERLYEQEVLGLREEQTEEKLQEEIAAEARRLGIEPYLLHGVANISKPASTVTISSEHRSSLSLDSRGSHSTELTSDPSRSSKDQNDRPPSLTNSQRQRPWAPDAKEEDVRASRPTVRYSYSYSEPQTASESTFSLSSALSGRSLSAKRKRGTSILSMFRKQPCDCNYCPQLSHHSRQTYKLECGHSLCKISIRQRAHDATEDPSKWPPRCCDKPIPDSILGSALKGEDLASALRRMALADGLTNGTNGATGSAMGARNASASPSSRNTRSRPVTASSAEESHLSRRQKEEAEDLARAMAEPTFRALRAQQEQEYERLVAFEQKQRKALAGYQAWSRRELAERHEQREAELSKKHTEALERLEEKQVAAELDLRAAHREEQQNADTALKYMEAYVNGSSNAEKRHVVTAEDRQRLASQRALKVKLDARHESAISVLRAKQERDLKAKLQKMQAEREQLEAEQRKEEKALKEEQCEESHRLAMLARARRRRMAARWDLRMEIWKAELEREKGVGFHRPLPGVPWPLPVGEKMDQSALGGRSALDEYERLGAAGVERGTSSGSQQ</sequence>
<feature type="compositionally biased region" description="Low complexity" evidence="2">
    <location>
        <begin position="79"/>
        <end position="89"/>
    </location>
</feature>
<feature type="compositionally biased region" description="Low complexity" evidence="2">
    <location>
        <begin position="275"/>
        <end position="291"/>
    </location>
</feature>
<evidence type="ECO:0000256" key="2">
    <source>
        <dbReference type="SAM" id="MobiDB-lite"/>
    </source>
</evidence>
<evidence type="ECO:0008006" key="5">
    <source>
        <dbReference type="Google" id="ProtNLM"/>
    </source>
</evidence>
<feature type="region of interest" description="Disordered" evidence="2">
    <location>
        <begin position="265"/>
        <end position="313"/>
    </location>
</feature>
<feature type="coiled-coil region" evidence="1">
    <location>
        <begin position="359"/>
        <end position="397"/>
    </location>
</feature>
<feature type="coiled-coil region" evidence="1">
    <location>
        <begin position="455"/>
        <end position="493"/>
    </location>
</feature>
<evidence type="ECO:0000256" key="1">
    <source>
        <dbReference type="SAM" id="Coils"/>
    </source>
</evidence>
<organism evidence="3 4">
    <name type="scientific">Coniosporium apollinis</name>
    <dbReference type="NCBI Taxonomy" id="61459"/>
    <lineage>
        <taxon>Eukaryota</taxon>
        <taxon>Fungi</taxon>
        <taxon>Dikarya</taxon>
        <taxon>Ascomycota</taxon>
        <taxon>Pezizomycotina</taxon>
        <taxon>Dothideomycetes</taxon>
        <taxon>Dothideomycetes incertae sedis</taxon>
        <taxon>Coniosporium</taxon>
    </lineage>
</organism>
<comment type="caution">
    <text evidence="3">The sequence shown here is derived from an EMBL/GenBank/DDBJ whole genome shotgun (WGS) entry which is preliminary data.</text>
</comment>